<dbReference type="Pfam" id="PF07980">
    <property type="entry name" value="SusD_RagB"/>
    <property type="match status" value="1"/>
</dbReference>
<dbReference type="InterPro" id="IPR011990">
    <property type="entry name" value="TPR-like_helical_dom_sf"/>
</dbReference>
<evidence type="ECO:0000256" key="6">
    <source>
        <dbReference type="SAM" id="SignalP"/>
    </source>
</evidence>
<dbReference type="Proteomes" id="UP001200022">
    <property type="component" value="Unassembled WGS sequence"/>
</dbReference>
<feature type="domain" description="SusD-like N-terminal" evidence="8">
    <location>
        <begin position="96"/>
        <end position="232"/>
    </location>
</feature>
<organism evidence="9 10">
    <name type="scientific">Flaviramulus multivorans</name>
    <dbReference type="NCBI Taxonomy" id="1304750"/>
    <lineage>
        <taxon>Bacteria</taxon>
        <taxon>Pseudomonadati</taxon>
        <taxon>Bacteroidota</taxon>
        <taxon>Flavobacteriia</taxon>
        <taxon>Flavobacteriales</taxon>
        <taxon>Flavobacteriaceae</taxon>
        <taxon>Flaviramulus</taxon>
    </lineage>
</organism>
<accession>A0ABS9II89</accession>
<keyword evidence="4" id="KW-0472">Membrane</keyword>
<comment type="similarity">
    <text evidence="2">Belongs to the SusD family.</text>
</comment>
<evidence type="ECO:0000313" key="10">
    <source>
        <dbReference type="Proteomes" id="UP001200022"/>
    </source>
</evidence>
<keyword evidence="10" id="KW-1185">Reference proteome</keyword>
<evidence type="ECO:0000256" key="1">
    <source>
        <dbReference type="ARBA" id="ARBA00004442"/>
    </source>
</evidence>
<dbReference type="PROSITE" id="PS51257">
    <property type="entry name" value="PROKAR_LIPOPROTEIN"/>
    <property type="match status" value="1"/>
</dbReference>
<feature type="domain" description="RagB/SusD" evidence="7">
    <location>
        <begin position="299"/>
        <end position="535"/>
    </location>
</feature>
<dbReference type="InterPro" id="IPR012944">
    <property type="entry name" value="SusD_RagB_dom"/>
</dbReference>
<proteinExistence type="inferred from homology"/>
<gene>
    <name evidence="9" type="ORF">L3X39_07470</name>
</gene>
<evidence type="ECO:0000256" key="5">
    <source>
        <dbReference type="ARBA" id="ARBA00023237"/>
    </source>
</evidence>
<dbReference type="InterPro" id="IPR033985">
    <property type="entry name" value="SusD-like_N"/>
</dbReference>
<keyword evidence="5" id="KW-0998">Cell outer membrane</keyword>
<feature type="chain" id="PRO_5047214017" evidence="6">
    <location>
        <begin position="22"/>
        <end position="535"/>
    </location>
</feature>
<evidence type="ECO:0000259" key="7">
    <source>
        <dbReference type="Pfam" id="PF07980"/>
    </source>
</evidence>
<protein>
    <submittedName>
        <fullName evidence="9">RagB/SusD family nutrient uptake outer membrane protein</fullName>
    </submittedName>
</protein>
<dbReference type="Pfam" id="PF14322">
    <property type="entry name" value="SusD-like_3"/>
    <property type="match status" value="1"/>
</dbReference>
<evidence type="ECO:0000256" key="4">
    <source>
        <dbReference type="ARBA" id="ARBA00023136"/>
    </source>
</evidence>
<dbReference type="Gene3D" id="1.25.40.390">
    <property type="match status" value="1"/>
</dbReference>
<name>A0ABS9II89_9FLAO</name>
<evidence type="ECO:0000256" key="2">
    <source>
        <dbReference type="ARBA" id="ARBA00006275"/>
    </source>
</evidence>
<comment type="caution">
    <text evidence="9">The sequence shown here is derived from an EMBL/GenBank/DDBJ whole genome shotgun (WGS) entry which is preliminary data.</text>
</comment>
<comment type="subcellular location">
    <subcellularLocation>
        <location evidence="1">Cell outer membrane</location>
    </subcellularLocation>
</comment>
<dbReference type="RefSeq" id="WP_237231149.1">
    <property type="nucleotide sequence ID" value="NZ_JAKKDV010000002.1"/>
</dbReference>
<dbReference type="SUPFAM" id="SSF48452">
    <property type="entry name" value="TPR-like"/>
    <property type="match status" value="1"/>
</dbReference>
<evidence type="ECO:0000313" key="9">
    <source>
        <dbReference type="EMBL" id="MCF7560472.1"/>
    </source>
</evidence>
<evidence type="ECO:0000256" key="3">
    <source>
        <dbReference type="ARBA" id="ARBA00022729"/>
    </source>
</evidence>
<sequence>MKNIFKLILMSSALIFAGACTDLDEVLVGEVSEPFNGEEPTFGTFDGGGSGPSDAVSSAYNQLRESGSANHGGYWSVQTVSSDEAAITQKGGDWYDGGIWIDMHRHTYGPTNGPVNGTWGQQYSAIGACNTALAAGNLDANQTAQVRALRAFFYYRLLDLYGRVKLVTTPGTDAPQSTRAQVFNFVESELLASLGIASVIGMDLSSSPLSASQTRYRINRFAALGLLAKLYLNAGVYTGTPRYAEASVAAGYVIDNGGYTLCDTGCSVPNPAKRPSVASDPDTLEGYAAVFAPNNNTNPEIVWAIAYDNVSGTNMNFAQMTLHYSSQFTWNLQNQPWNGYSALEDFYNSYDAADKRKTANFIVGPQADYEGSAILDYASTEADISLVYTTDINELEPNASRQGGARLGKFSFRQGQRDNMDNDMPIIRLGDMYLIRGEADARVAGDWNVALTDVNTIRARAGVSALGSLTADDFLAERGREMFMEVTRRQDLIRFGKYNDAWWEKPASAAFRNVFPIPQEQIDASGGTLTQNPGY</sequence>
<evidence type="ECO:0000259" key="8">
    <source>
        <dbReference type="Pfam" id="PF14322"/>
    </source>
</evidence>
<keyword evidence="3 6" id="KW-0732">Signal</keyword>
<dbReference type="EMBL" id="JAKKDV010000002">
    <property type="protein sequence ID" value="MCF7560472.1"/>
    <property type="molecule type" value="Genomic_DNA"/>
</dbReference>
<feature type="signal peptide" evidence="6">
    <location>
        <begin position="1"/>
        <end position="21"/>
    </location>
</feature>
<reference evidence="9 10" key="1">
    <citation type="submission" date="2022-01" db="EMBL/GenBank/DDBJ databases">
        <title>Draft genome sequence of Sabulilitoribacter multivorans KCTC 32326.</title>
        <authorList>
            <person name="Oh J.-S."/>
        </authorList>
    </citation>
    <scope>NUCLEOTIDE SEQUENCE [LARGE SCALE GENOMIC DNA]</scope>
    <source>
        <strain evidence="9 10">M-M16</strain>
    </source>
</reference>